<dbReference type="Proteomes" id="UP000270261">
    <property type="component" value="Unassembled WGS sequence"/>
</dbReference>
<evidence type="ECO:0000313" key="4">
    <source>
        <dbReference type="Proteomes" id="UP000270261"/>
    </source>
</evidence>
<accession>A0A3R8NBN0</accession>
<name>A0A3R8NBN0_9BURK</name>
<dbReference type="SUPFAM" id="SSF53850">
    <property type="entry name" value="Periplasmic binding protein-like II"/>
    <property type="match status" value="1"/>
</dbReference>
<dbReference type="Pfam" id="PF04069">
    <property type="entry name" value="OpuAC"/>
    <property type="match status" value="1"/>
</dbReference>
<dbReference type="RefSeq" id="WP_125094318.1">
    <property type="nucleotide sequence ID" value="NZ_RRUE01000001.1"/>
</dbReference>
<evidence type="ECO:0000256" key="1">
    <source>
        <dbReference type="SAM" id="SignalP"/>
    </source>
</evidence>
<organism evidence="3 4">
    <name type="scientific">Lautropia dentalis</name>
    <dbReference type="NCBI Taxonomy" id="2490857"/>
    <lineage>
        <taxon>Bacteria</taxon>
        <taxon>Pseudomonadati</taxon>
        <taxon>Pseudomonadota</taxon>
        <taxon>Betaproteobacteria</taxon>
        <taxon>Burkholderiales</taxon>
        <taxon>Burkholderiaceae</taxon>
        <taxon>Lautropia</taxon>
    </lineage>
</organism>
<dbReference type="AlphaFoldDB" id="A0A3R8NBN0"/>
<dbReference type="CDD" id="cd13641">
    <property type="entry name" value="PBP2_HisX_like"/>
    <property type="match status" value="1"/>
</dbReference>
<dbReference type="InterPro" id="IPR007210">
    <property type="entry name" value="ABC_Gly_betaine_transp_sub-bd"/>
</dbReference>
<comment type="caution">
    <text evidence="3">The sequence shown here is derived from an EMBL/GenBank/DDBJ whole genome shotgun (WGS) entry which is preliminary data.</text>
</comment>
<dbReference type="Gene3D" id="3.40.190.100">
    <property type="entry name" value="Glycine betaine-binding periplasmic protein, domain 2"/>
    <property type="match status" value="1"/>
</dbReference>
<dbReference type="GO" id="GO:0022857">
    <property type="term" value="F:transmembrane transporter activity"/>
    <property type="evidence" value="ECO:0007669"/>
    <property type="project" value="InterPro"/>
</dbReference>
<reference evidence="3 4" key="1">
    <citation type="submission" date="2018-11" db="EMBL/GenBank/DDBJ databases">
        <title>Genome sequencing of Lautropia sp. KCOM 2505 (= ChDC F240).</title>
        <authorList>
            <person name="Kook J.-K."/>
            <person name="Park S.-N."/>
            <person name="Lim Y.K."/>
        </authorList>
    </citation>
    <scope>NUCLEOTIDE SEQUENCE [LARGE SCALE GENOMIC DNA]</scope>
    <source>
        <strain evidence="3 4">KCOM 2505</strain>
    </source>
</reference>
<keyword evidence="4" id="KW-1185">Reference proteome</keyword>
<gene>
    <name evidence="3" type="ORF">EHV23_00960</name>
</gene>
<evidence type="ECO:0000259" key="2">
    <source>
        <dbReference type="Pfam" id="PF04069"/>
    </source>
</evidence>
<protein>
    <submittedName>
        <fullName evidence="3">ABC transporter substrate-binding protein</fullName>
    </submittedName>
</protein>
<sequence>MSRLSPQPSAVVNSARHEAGPRLPLAALSAAALGVAALFAAPAAQAADAPACEVNHPVRFGGMNWESNLVLTEIERRIMEKGYGCETDVLPTEALPALAALGRGDLDVNSEIWQNSVAEPWAKAAATGKVKSVGTAFMGAEAWYIPRYVAERFPDLKSVKDLPKHKEDFVDNEDPDKGRFYGCPAGWGCEVVTSQIFKGDKELAASFNLFSPGTGAAQKAALTSAYKRKKNIVFYYWSPTPVVGSMDLVKLEMPPYDEAKHKCLTDPDCPNPEIVDYPQNPVLTAVNTKFSEQAPKATEFLSKVSLPVDVVNAALAHMEEESLEAPDVANWFLKNHEEVWTKWVPADVAERVKAGL</sequence>
<dbReference type="GO" id="GO:0043190">
    <property type="term" value="C:ATP-binding cassette (ABC) transporter complex"/>
    <property type="evidence" value="ECO:0007669"/>
    <property type="project" value="InterPro"/>
</dbReference>
<feature type="signal peptide" evidence="1">
    <location>
        <begin position="1"/>
        <end position="46"/>
    </location>
</feature>
<proteinExistence type="predicted"/>
<dbReference type="OrthoDB" id="9787902at2"/>
<evidence type="ECO:0000313" key="3">
    <source>
        <dbReference type="EMBL" id="RRN44886.1"/>
    </source>
</evidence>
<keyword evidence="1" id="KW-0732">Signal</keyword>
<feature type="domain" description="ABC-type glycine betaine transport system substrate-binding" evidence="2">
    <location>
        <begin position="57"/>
        <end position="335"/>
    </location>
</feature>
<dbReference type="EMBL" id="RRUE01000001">
    <property type="protein sequence ID" value="RRN44886.1"/>
    <property type="molecule type" value="Genomic_DNA"/>
</dbReference>
<dbReference type="Gene3D" id="3.40.190.10">
    <property type="entry name" value="Periplasmic binding protein-like II"/>
    <property type="match status" value="1"/>
</dbReference>
<feature type="chain" id="PRO_5018612494" evidence="1">
    <location>
        <begin position="47"/>
        <end position="356"/>
    </location>
</feature>